<dbReference type="AlphaFoldDB" id="A0A0V8JBT0"/>
<gene>
    <name evidence="8" type="ORF">AS030_01785</name>
</gene>
<evidence type="ECO:0000256" key="1">
    <source>
        <dbReference type="ARBA" id="ARBA00004651"/>
    </source>
</evidence>
<evidence type="ECO:0000256" key="6">
    <source>
        <dbReference type="ARBA" id="ARBA00023136"/>
    </source>
</evidence>
<evidence type="ECO:0000256" key="5">
    <source>
        <dbReference type="ARBA" id="ARBA00022989"/>
    </source>
</evidence>
<evidence type="ECO:0000256" key="3">
    <source>
        <dbReference type="ARBA" id="ARBA00022475"/>
    </source>
</evidence>
<keyword evidence="9" id="KW-1185">Reference proteome</keyword>
<dbReference type="PANTHER" id="PTHR33452">
    <property type="entry name" value="OXIDOREDUCTASE CATD-RELATED"/>
    <property type="match status" value="1"/>
</dbReference>
<feature type="transmembrane region" description="Helical" evidence="7">
    <location>
        <begin position="71"/>
        <end position="93"/>
    </location>
</feature>
<dbReference type="OrthoDB" id="886570at2"/>
<evidence type="ECO:0000313" key="8">
    <source>
        <dbReference type="EMBL" id="KSU84316.1"/>
    </source>
</evidence>
<comment type="subcellular location">
    <subcellularLocation>
        <location evidence="1">Cell membrane</location>
        <topology evidence="1">Multi-pass membrane protein</topology>
    </subcellularLocation>
</comment>
<evidence type="ECO:0000313" key="9">
    <source>
        <dbReference type="Proteomes" id="UP000054099"/>
    </source>
</evidence>
<accession>A0A0V8JBT0</accession>
<feature type="transmembrane region" description="Helical" evidence="7">
    <location>
        <begin position="7"/>
        <end position="25"/>
    </location>
</feature>
<keyword evidence="6 7" id="KW-0472">Membrane</keyword>
<dbReference type="GO" id="GO:0005886">
    <property type="term" value="C:plasma membrane"/>
    <property type="evidence" value="ECO:0007669"/>
    <property type="project" value="UniProtKB-SubCell"/>
</dbReference>
<evidence type="ECO:0000256" key="2">
    <source>
        <dbReference type="ARBA" id="ARBA00006679"/>
    </source>
</evidence>
<feature type="transmembrane region" description="Helical" evidence="7">
    <location>
        <begin position="45"/>
        <end position="64"/>
    </location>
</feature>
<reference evidence="8 9" key="1">
    <citation type="journal article" date="2014" name="Antonie Van Leeuwenhoek">
        <title>Fictibacillus enclensis sp. nov., isolated from marine sediment.</title>
        <authorList>
            <person name="Dastager S.G."/>
            <person name="Mawlankar R."/>
            <person name="Srinivasan K."/>
            <person name="Tang S.K."/>
            <person name="Lee J.C."/>
            <person name="Ramana V.V."/>
            <person name="Shouche Y.S."/>
        </authorList>
    </citation>
    <scope>NUCLEOTIDE SEQUENCE [LARGE SCALE GENOMIC DNA]</scope>
    <source>
        <strain evidence="8 9">NIO-1003</strain>
    </source>
</reference>
<comment type="similarity">
    <text evidence="2">Belongs to the DoxX family.</text>
</comment>
<dbReference type="EMBL" id="LNQN01000001">
    <property type="protein sequence ID" value="KSU84316.1"/>
    <property type="molecule type" value="Genomic_DNA"/>
</dbReference>
<evidence type="ECO:0000256" key="7">
    <source>
        <dbReference type="SAM" id="Phobius"/>
    </source>
</evidence>
<dbReference type="Pfam" id="PF07681">
    <property type="entry name" value="DoxX"/>
    <property type="match status" value="1"/>
</dbReference>
<organism evidence="8 9">
    <name type="scientific">Fictibacillus enclensis</name>
    <dbReference type="NCBI Taxonomy" id="1017270"/>
    <lineage>
        <taxon>Bacteria</taxon>
        <taxon>Bacillati</taxon>
        <taxon>Bacillota</taxon>
        <taxon>Bacilli</taxon>
        <taxon>Bacillales</taxon>
        <taxon>Fictibacillaceae</taxon>
        <taxon>Fictibacillus</taxon>
    </lineage>
</organism>
<feature type="transmembrane region" description="Helical" evidence="7">
    <location>
        <begin position="105"/>
        <end position="128"/>
    </location>
</feature>
<proteinExistence type="inferred from homology"/>
<comment type="caution">
    <text evidence="8">The sequence shown here is derived from an EMBL/GenBank/DDBJ whole genome shotgun (WGS) entry which is preliminary data.</text>
</comment>
<name>A0A0V8JBT0_9BACL</name>
<keyword evidence="3" id="KW-1003">Cell membrane</keyword>
<dbReference type="InterPro" id="IPR032808">
    <property type="entry name" value="DoxX"/>
</dbReference>
<sequence>MRGKDAGAFILRIFIGIAFLIHGALKFQGGIGNTAGWFESIGLPGFLAYVVAVIELAGGFLMILGLGTRLVAFLFAVVLIGAILTVKAQAGFTGDGKSAGYELDLSYLVISVFLLLNGSRLLSVGALFRKNKTVHYQ</sequence>
<dbReference type="PANTHER" id="PTHR33452:SF1">
    <property type="entry name" value="INNER MEMBRANE PROTEIN YPHA-RELATED"/>
    <property type="match status" value="1"/>
</dbReference>
<dbReference type="InterPro" id="IPR051907">
    <property type="entry name" value="DoxX-like_oxidoreductase"/>
</dbReference>
<evidence type="ECO:0000256" key="4">
    <source>
        <dbReference type="ARBA" id="ARBA00022692"/>
    </source>
</evidence>
<keyword evidence="5 7" id="KW-1133">Transmembrane helix</keyword>
<keyword evidence="4 7" id="KW-0812">Transmembrane</keyword>
<dbReference type="Proteomes" id="UP000054099">
    <property type="component" value="Unassembled WGS sequence"/>
</dbReference>
<protein>
    <submittedName>
        <fullName evidence="8">Oxidoreductase</fullName>
    </submittedName>
</protein>
<dbReference type="RefSeq" id="WP_061967715.1">
    <property type="nucleotide sequence ID" value="NZ_FMAV01000001.1"/>
</dbReference>